<dbReference type="EMBL" id="VZSM01004444">
    <property type="protein sequence ID" value="NWY98712.1"/>
    <property type="molecule type" value="Genomic_DNA"/>
</dbReference>
<evidence type="ECO:0000256" key="4">
    <source>
        <dbReference type="PIRSR" id="PIRSR601580-3"/>
    </source>
</evidence>
<dbReference type="Gene3D" id="2.60.120.200">
    <property type="match status" value="1"/>
</dbReference>
<accession>A0A7K7IX22</accession>
<dbReference type="AlphaFoldDB" id="A0A7K7IX22"/>
<dbReference type="GO" id="GO:0005789">
    <property type="term" value="C:endoplasmic reticulum membrane"/>
    <property type="evidence" value="ECO:0007669"/>
    <property type="project" value="TreeGrafter"/>
</dbReference>
<dbReference type="SUPFAM" id="SSF49899">
    <property type="entry name" value="Concanavalin A-like lectins/glucanases"/>
    <property type="match status" value="1"/>
</dbReference>
<dbReference type="PRINTS" id="PR00626">
    <property type="entry name" value="CALRETICULIN"/>
</dbReference>
<dbReference type="GO" id="GO:0036503">
    <property type="term" value="P:ERAD pathway"/>
    <property type="evidence" value="ECO:0007669"/>
    <property type="project" value="TreeGrafter"/>
</dbReference>
<keyword evidence="3 5" id="KW-0256">Endoplasmic reticulum</keyword>
<keyword evidence="5" id="KW-0143">Chaperone</keyword>
<feature type="non-terminal residue" evidence="6">
    <location>
        <position position="220"/>
    </location>
</feature>
<dbReference type="GO" id="GO:0006457">
    <property type="term" value="P:protein folding"/>
    <property type="evidence" value="ECO:0007669"/>
    <property type="project" value="InterPro"/>
</dbReference>
<gene>
    <name evidence="6" type="primary">Clgn</name>
    <name evidence="6" type="ORF">LOXCUR_R04530</name>
</gene>
<protein>
    <submittedName>
        <fullName evidence="6">CLGN protein</fullName>
    </submittedName>
</protein>
<name>A0A7K7IX22_LOXCU</name>
<dbReference type="InterPro" id="IPR013320">
    <property type="entry name" value="ConA-like_dom_sf"/>
</dbReference>
<evidence type="ECO:0000313" key="6">
    <source>
        <dbReference type="EMBL" id="NWY98712.1"/>
    </source>
</evidence>
<dbReference type="InterPro" id="IPR001580">
    <property type="entry name" value="Calret/calnex"/>
</dbReference>
<feature type="signal peptide" evidence="5">
    <location>
        <begin position="1"/>
        <end position="20"/>
    </location>
</feature>
<comment type="similarity">
    <text evidence="2 5">Belongs to the calreticulin family.</text>
</comment>
<keyword evidence="4" id="KW-1015">Disulfide bond</keyword>
<feature type="chain" id="PRO_5029948857" evidence="5">
    <location>
        <begin position="21"/>
        <end position="220"/>
    </location>
</feature>
<dbReference type="PANTHER" id="PTHR11073">
    <property type="entry name" value="CALRETICULIN AND CALNEXIN"/>
    <property type="match status" value="1"/>
</dbReference>
<keyword evidence="5" id="KW-0732">Signal</keyword>
<comment type="subcellular location">
    <subcellularLocation>
        <location evidence="1">Endoplasmic reticulum</location>
    </subcellularLocation>
</comment>
<reference evidence="6 7" key="1">
    <citation type="submission" date="2019-09" db="EMBL/GenBank/DDBJ databases">
        <title>Bird 10,000 Genomes (B10K) Project - Family phase.</title>
        <authorList>
            <person name="Zhang G."/>
        </authorList>
    </citation>
    <scope>NUCLEOTIDE SEQUENCE [LARGE SCALE GENOMIC DNA]</scope>
    <source>
        <strain evidence="6">OUT-0011</strain>
        <tissue evidence="6">Muscle</tissue>
    </source>
</reference>
<dbReference type="Pfam" id="PF00262">
    <property type="entry name" value="Calreticulin"/>
    <property type="match status" value="1"/>
</dbReference>
<evidence type="ECO:0000256" key="1">
    <source>
        <dbReference type="ARBA" id="ARBA00004240"/>
    </source>
</evidence>
<dbReference type="PROSITE" id="PS00803">
    <property type="entry name" value="CALRETICULIN_1"/>
    <property type="match status" value="1"/>
</dbReference>
<keyword evidence="7" id="KW-1185">Reference proteome</keyword>
<organism evidence="6 7">
    <name type="scientific">Loxia curvirostra</name>
    <name type="common">Red crossbill</name>
    <dbReference type="NCBI Taxonomy" id="64802"/>
    <lineage>
        <taxon>Eukaryota</taxon>
        <taxon>Metazoa</taxon>
        <taxon>Chordata</taxon>
        <taxon>Craniata</taxon>
        <taxon>Vertebrata</taxon>
        <taxon>Euteleostomi</taxon>
        <taxon>Archelosauria</taxon>
        <taxon>Archosauria</taxon>
        <taxon>Dinosauria</taxon>
        <taxon>Saurischia</taxon>
        <taxon>Theropoda</taxon>
        <taxon>Coelurosauria</taxon>
        <taxon>Aves</taxon>
        <taxon>Neognathae</taxon>
        <taxon>Neoaves</taxon>
        <taxon>Telluraves</taxon>
        <taxon>Australaves</taxon>
        <taxon>Passeriformes</taxon>
        <taxon>Passeroidea</taxon>
        <taxon>Fringillidae</taxon>
        <taxon>Carduelinae</taxon>
        <taxon>Loxia</taxon>
    </lineage>
</organism>
<dbReference type="OrthoDB" id="1938156at2759"/>
<sequence length="220" mass="24909">MHFQWDCLCLGVLIISSVTAGMENEDNLDADVEVENFDKQSQEADVDRDKSSLEVVYQTPKPTGEVYFTETFDEGLSGCQHFCPILAAKLYLLLFTFNKAVISLLRLKVFSKTLCVCLLGRWEVEELKENAMPGDRGLVLKSVAKYHAISAMLTKAFVFDDKPLIVQYEVNFQKGIDCGGAYIKLLSSSNDLNLEYFFDKTPYTIMFGPDKCGEDYKLHF</sequence>
<evidence type="ECO:0000256" key="2">
    <source>
        <dbReference type="ARBA" id="ARBA00010983"/>
    </source>
</evidence>
<dbReference type="InterPro" id="IPR018124">
    <property type="entry name" value="Calret/calnex_CS"/>
</dbReference>
<dbReference type="GO" id="GO:0005509">
    <property type="term" value="F:calcium ion binding"/>
    <property type="evidence" value="ECO:0007669"/>
    <property type="project" value="InterPro"/>
</dbReference>
<evidence type="ECO:0000313" key="7">
    <source>
        <dbReference type="Proteomes" id="UP000564784"/>
    </source>
</evidence>
<feature type="disulfide bond" evidence="4">
    <location>
        <begin position="178"/>
        <end position="212"/>
    </location>
</feature>
<evidence type="ECO:0000256" key="3">
    <source>
        <dbReference type="ARBA" id="ARBA00022824"/>
    </source>
</evidence>
<dbReference type="PANTHER" id="PTHR11073:SF7">
    <property type="entry name" value="CALMEGIN"/>
    <property type="match status" value="1"/>
</dbReference>
<dbReference type="Proteomes" id="UP000564784">
    <property type="component" value="Unassembled WGS sequence"/>
</dbReference>
<feature type="non-terminal residue" evidence="6">
    <location>
        <position position="1"/>
    </location>
</feature>
<evidence type="ECO:0000256" key="5">
    <source>
        <dbReference type="RuleBase" id="RU362126"/>
    </source>
</evidence>
<dbReference type="GO" id="GO:0051082">
    <property type="term" value="F:unfolded protein binding"/>
    <property type="evidence" value="ECO:0007669"/>
    <property type="project" value="InterPro"/>
</dbReference>
<proteinExistence type="inferred from homology"/>
<comment type="caution">
    <text evidence="6">The sequence shown here is derived from an EMBL/GenBank/DDBJ whole genome shotgun (WGS) entry which is preliminary data.</text>
</comment>
<dbReference type="PROSITE" id="PS00804">
    <property type="entry name" value="CALRETICULIN_2"/>
    <property type="match status" value="1"/>
</dbReference>